<sequence length="81" mass="8839">MTTALHDLDALEPIDIDGLKAQGVPPVAQYLVDQEKFVLLGGKRGIYRLAGADTACYFTSLDQIRLHLLGQSLTRLTVELA</sequence>
<evidence type="ECO:0000313" key="1">
    <source>
        <dbReference type="EMBL" id="OWQ52285.1"/>
    </source>
</evidence>
<name>A0A246HKQ0_STEMA</name>
<evidence type="ECO:0000313" key="2">
    <source>
        <dbReference type="Proteomes" id="UP000198157"/>
    </source>
</evidence>
<dbReference type="Proteomes" id="UP000198157">
    <property type="component" value="Unassembled WGS sequence"/>
</dbReference>
<dbReference type="EMBL" id="NIVS01000032">
    <property type="protein sequence ID" value="OWQ52285.1"/>
    <property type="molecule type" value="Genomic_DNA"/>
</dbReference>
<reference evidence="1 2" key="1">
    <citation type="submission" date="2017-06" db="EMBL/GenBank/DDBJ databases">
        <authorList>
            <person name="Kim H.J."/>
            <person name="Triplett B.A."/>
        </authorList>
    </citation>
    <scope>NUCLEOTIDE SEQUENCE [LARGE SCALE GENOMIC DNA]</scope>
    <source>
        <strain evidence="1 2">13146</strain>
    </source>
</reference>
<proteinExistence type="predicted"/>
<organism evidence="1 2">
    <name type="scientific">Stenotrophomonas maltophilia</name>
    <name type="common">Pseudomonas maltophilia</name>
    <name type="synonym">Xanthomonas maltophilia</name>
    <dbReference type="NCBI Taxonomy" id="40324"/>
    <lineage>
        <taxon>Bacteria</taxon>
        <taxon>Pseudomonadati</taxon>
        <taxon>Pseudomonadota</taxon>
        <taxon>Gammaproteobacteria</taxon>
        <taxon>Lysobacterales</taxon>
        <taxon>Lysobacteraceae</taxon>
        <taxon>Stenotrophomonas</taxon>
        <taxon>Stenotrophomonas maltophilia group</taxon>
    </lineage>
</organism>
<gene>
    <name evidence="1" type="ORF">CEE60_13270</name>
</gene>
<dbReference type="AlphaFoldDB" id="A0A246HKQ0"/>
<accession>A0A246HKQ0</accession>
<protein>
    <submittedName>
        <fullName evidence="1">Uncharacterized protein</fullName>
    </submittedName>
</protein>
<dbReference type="OrthoDB" id="6043098at2"/>
<comment type="caution">
    <text evidence="1">The sequence shown here is derived from an EMBL/GenBank/DDBJ whole genome shotgun (WGS) entry which is preliminary data.</text>
</comment>